<accession>A0A9E2KBA6</accession>
<comment type="subcellular location">
    <subcellularLocation>
        <location evidence="1">Cell membrane</location>
        <topology evidence="1">Multi-pass membrane protein</topology>
    </subcellularLocation>
</comment>
<feature type="transmembrane region" description="Helical" evidence="6">
    <location>
        <begin position="479"/>
        <end position="498"/>
    </location>
</feature>
<evidence type="ECO:0000313" key="8">
    <source>
        <dbReference type="Proteomes" id="UP000824229"/>
    </source>
</evidence>
<dbReference type="EMBL" id="JAHLFQ010000040">
    <property type="protein sequence ID" value="MBU3803547.1"/>
    <property type="molecule type" value="Genomic_DNA"/>
</dbReference>
<feature type="transmembrane region" description="Helical" evidence="6">
    <location>
        <begin position="12"/>
        <end position="31"/>
    </location>
</feature>
<feature type="transmembrane region" description="Helical" evidence="6">
    <location>
        <begin position="510"/>
        <end position="534"/>
    </location>
</feature>
<comment type="caution">
    <text evidence="7">The sequence shown here is derived from an EMBL/GenBank/DDBJ whole genome shotgun (WGS) entry which is preliminary data.</text>
</comment>
<dbReference type="InterPro" id="IPR050833">
    <property type="entry name" value="Poly_Biosynth_Transport"/>
</dbReference>
<evidence type="ECO:0000256" key="1">
    <source>
        <dbReference type="ARBA" id="ARBA00004651"/>
    </source>
</evidence>
<sequence length="553" mass="60009">MNRTDSKQSLMKGAMILSIGVLVSRIIGMLYRIPIRNILGDEGQSLYGVAYSIYVVILTLTAMAIPGALSKLIAERRAAGAYKEAQRVFRLSMMYSLGFALIMSIGLWLGADFISDTFYKSQDVALPIRALAPTIIVATSLGVFRGYFQGRGDMTPTASSQIIEQIFNVIFSVVLASYFMQTTHKNLVWGATGSALGTGIGAVAGFIVLIFLFIKKRPQDKMELEQSREYTYQSNGMILKQILSMMIPVIISASIFSFMTSIDQSMISSILPKNIEYLRNNNLLGVVPVIDAPIYSTASIVNQLSGQLSFQYMTFMNIPVSLILQLGLASVPAIAAGMAAGQVEDVRKKTKMIFKVGMLIAAPSAIAFMVFAKPILTLVVGDSSGSELLSAGAIAILAIAIAQLSAGILQGISKQSIPTINALIACGIKIIINLIALSNPKLNIYGFVHSTTICYVIYSILNMYYLQKYLKLKMNWKKILIKPTFCAAIMGLLSLAIYKGLLLLGIPMKLTILIVMPIAVVIYFIVGVGTHTIVKEDLSSIPGGRKLISLLKL</sequence>
<evidence type="ECO:0000256" key="6">
    <source>
        <dbReference type="SAM" id="Phobius"/>
    </source>
</evidence>
<dbReference type="InterPro" id="IPR002797">
    <property type="entry name" value="Polysacc_synth"/>
</dbReference>
<feature type="transmembrane region" description="Helical" evidence="6">
    <location>
        <begin position="126"/>
        <end position="144"/>
    </location>
</feature>
<feature type="transmembrane region" description="Helical" evidence="6">
    <location>
        <begin position="242"/>
        <end position="262"/>
    </location>
</feature>
<dbReference type="AlphaFoldDB" id="A0A9E2KBA6"/>
<dbReference type="PANTHER" id="PTHR30250:SF21">
    <property type="entry name" value="LIPID II FLIPPASE MURJ"/>
    <property type="match status" value="1"/>
</dbReference>
<keyword evidence="2" id="KW-1003">Cell membrane</keyword>
<keyword evidence="4 6" id="KW-1133">Transmembrane helix</keyword>
<feature type="transmembrane region" description="Helical" evidence="6">
    <location>
        <begin position="352"/>
        <end position="376"/>
    </location>
</feature>
<organism evidence="7 8">
    <name type="scientific">Candidatus Cellulosilyticum pullistercoris</name>
    <dbReference type="NCBI Taxonomy" id="2838521"/>
    <lineage>
        <taxon>Bacteria</taxon>
        <taxon>Bacillati</taxon>
        <taxon>Bacillota</taxon>
        <taxon>Clostridia</taxon>
        <taxon>Lachnospirales</taxon>
        <taxon>Cellulosilyticaceae</taxon>
        <taxon>Cellulosilyticum</taxon>
    </lineage>
</organism>
<evidence type="ECO:0000256" key="2">
    <source>
        <dbReference type="ARBA" id="ARBA00022475"/>
    </source>
</evidence>
<keyword evidence="3 6" id="KW-0812">Transmembrane</keyword>
<feature type="transmembrane region" description="Helical" evidence="6">
    <location>
        <begin position="165"/>
        <end position="181"/>
    </location>
</feature>
<feature type="transmembrane region" description="Helical" evidence="6">
    <location>
        <begin position="187"/>
        <end position="214"/>
    </location>
</feature>
<evidence type="ECO:0000256" key="5">
    <source>
        <dbReference type="ARBA" id="ARBA00023136"/>
    </source>
</evidence>
<protein>
    <submittedName>
        <fullName evidence="7">Polysaccharide biosynthesis protein</fullName>
    </submittedName>
</protein>
<dbReference type="PIRSF" id="PIRSF038958">
    <property type="entry name" value="PG_synth_SpoVB"/>
    <property type="match status" value="1"/>
</dbReference>
<feature type="transmembrane region" description="Helical" evidence="6">
    <location>
        <begin position="318"/>
        <end position="340"/>
    </location>
</feature>
<dbReference type="GO" id="GO:0005886">
    <property type="term" value="C:plasma membrane"/>
    <property type="evidence" value="ECO:0007669"/>
    <property type="project" value="UniProtKB-SubCell"/>
</dbReference>
<reference evidence="7" key="2">
    <citation type="submission" date="2021-04" db="EMBL/GenBank/DDBJ databases">
        <authorList>
            <person name="Gilroy R."/>
        </authorList>
    </citation>
    <scope>NUCLEOTIDE SEQUENCE</scope>
    <source>
        <strain evidence="7">B5-657</strain>
    </source>
</reference>
<feature type="transmembrane region" description="Helical" evidence="6">
    <location>
        <begin position="51"/>
        <end position="74"/>
    </location>
</feature>
<evidence type="ECO:0000256" key="3">
    <source>
        <dbReference type="ARBA" id="ARBA00022692"/>
    </source>
</evidence>
<dbReference type="CDD" id="cd13124">
    <property type="entry name" value="MATE_SpoVB_like"/>
    <property type="match status" value="1"/>
</dbReference>
<reference evidence="7" key="1">
    <citation type="journal article" date="2021" name="PeerJ">
        <title>Extensive microbial diversity within the chicken gut microbiome revealed by metagenomics and culture.</title>
        <authorList>
            <person name="Gilroy R."/>
            <person name="Ravi A."/>
            <person name="Getino M."/>
            <person name="Pursley I."/>
            <person name="Horton D.L."/>
            <person name="Alikhan N.F."/>
            <person name="Baker D."/>
            <person name="Gharbi K."/>
            <person name="Hall N."/>
            <person name="Watson M."/>
            <person name="Adriaenssens E.M."/>
            <person name="Foster-Nyarko E."/>
            <person name="Jarju S."/>
            <person name="Secka A."/>
            <person name="Antonio M."/>
            <person name="Oren A."/>
            <person name="Chaudhuri R.R."/>
            <person name="La Ragione R."/>
            <person name="Hildebrand F."/>
            <person name="Pallen M.J."/>
        </authorList>
    </citation>
    <scope>NUCLEOTIDE SEQUENCE</scope>
    <source>
        <strain evidence="7">B5-657</strain>
    </source>
</reference>
<proteinExistence type="predicted"/>
<gene>
    <name evidence="7" type="ORF">H9872_02150</name>
</gene>
<dbReference type="InterPro" id="IPR024923">
    <property type="entry name" value="PG_synth_SpoVB"/>
</dbReference>
<dbReference type="Proteomes" id="UP000824229">
    <property type="component" value="Unassembled WGS sequence"/>
</dbReference>
<feature type="transmembrane region" description="Helical" evidence="6">
    <location>
        <begin position="95"/>
        <end position="114"/>
    </location>
</feature>
<dbReference type="Pfam" id="PF01943">
    <property type="entry name" value="Polysacc_synt"/>
    <property type="match status" value="1"/>
</dbReference>
<feature type="transmembrane region" description="Helical" evidence="6">
    <location>
        <begin position="388"/>
        <end position="408"/>
    </location>
</feature>
<feature type="transmembrane region" description="Helical" evidence="6">
    <location>
        <begin position="420"/>
        <end position="438"/>
    </location>
</feature>
<keyword evidence="5 6" id="KW-0472">Membrane</keyword>
<feature type="transmembrane region" description="Helical" evidence="6">
    <location>
        <begin position="444"/>
        <end position="467"/>
    </location>
</feature>
<evidence type="ECO:0000313" key="7">
    <source>
        <dbReference type="EMBL" id="MBU3803547.1"/>
    </source>
</evidence>
<dbReference type="PANTHER" id="PTHR30250">
    <property type="entry name" value="PST FAMILY PREDICTED COLANIC ACID TRANSPORTER"/>
    <property type="match status" value="1"/>
</dbReference>
<name>A0A9E2KBA6_9FIRM</name>
<evidence type="ECO:0000256" key="4">
    <source>
        <dbReference type="ARBA" id="ARBA00022989"/>
    </source>
</evidence>